<dbReference type="CDD" id="cd09898">
    <property type="entry name" value="H3TH_53EXO"/>
    <property type="match status" value="1"/>
</dbReference>
<dbReference type="AlphaFoldDB" id="A0A6J6SJH0"/>
<reference evidence="5" key="1">
    <citation type="submission" date="2020-05" db="EMBL/GenBank/DDBJ databases">
        <authorList>
            <person name="Chiriac C."/>
            <person name="Salcher M."/>
            <person name="Ghai R."/>
            <person name="Kavagutti S V."/>
        </authorList>
    </citation>
    <scope>NUCLEOTIDE SEQUENCE</scope>
</reference>
<organism evidence="5">
    <name type="scientific">freshwater metagenome</name>
    <dbReference type="NCBI Taxonomy" id="449393"/>
    <lineage>
        <taxon>unclassified sequences</taxon>
        <taxon>metagenomes</taxon>
        <taxon>ecological metagenomes</taxon>
    </lineage>
</organism>
<dbReference type="EMBL" id="CAEZYR010000019">
    <property type="protein sequence ID" value="CAB4735002.1"/>
    <property type="molecule type" value="Genomic_DNA"/>
</dbReference>
<sequence length="291" mass="31682">MHVHLVDGTYELFRYYYALPSHVTAAGMEVAATRGVVGTCLQLLEEGATHVGVATDHIIESFRNGMLDSYKDGSGVDPLLRAQFDLVEEVLAAAGFTVWPMVEVEADDALAAAAVVAHHDPRVERAVICTPDKDLGQCATLDGRVVQLDRRKATYYDYEGVREKFGVAPESIPDYLGLVGDTADGIPGIPGWGAKSTAQVLARYPHYEDIPRAVGQWEVSVRGSAKLAAALFARYEDALLYRRLATVERNVAVGSVDEWRWAGPTPEFAALCKVIEAPNLVRRAERLAGRA</sequence>
<name>A0A6J6SJH0_9ZZZZ</name>
<accession>A0A6J6SJH0</accession>
<dbReference type="Pfam" id="PF01367">
    <property type="entry name" value="5_3_exonuc"/>
    <property type="match status" value="1"/>
</dbReference>
<dbReference type="GO" id="GO:0033567">
    <property type="term" value="P:DNA replication, Okazaki fragment processing"/>
    <property type="evidence" value="ECO:0007669"/>
    <property type="project" value="InterPro"/>
</dbReference>
<dbReference type="GO" id="GO:0003677">
    <property type="term" value="F:DNA binding"/>
    <property type="evidence" value="ECO:0007669"/>
    <property type="project" value="UniProtKB-KW"/>
</dbReference>
<evidence type="ECO:0000259" key="4">
    <source>
        <dbReference type="SMART" id="SM00475"/>
    </source>
</evidence>
<proteinExistence type="predicted"/>
<dbReference type="SUPFAM" id="SSF88723">
    <property type="entry name" value="PIN domain-like"/>
    <property type="match status" value="1"/>
</dbReference>
<dbReference type="Pfam" id="PF02739">
    <property type="entry name" value="5_3_exonuc_N"/>
    <property type="match status" value="1"/>
</dbReference>
<dbReference type="SMART" id="SM00475">
    <property type="entry name" value="53EXOc"/>
    <property type="match status" value="1"/>
</dbReference>
<dbReference type="PANTHER" id="PTHR42646">
    <property type="entry name" value="FLAP ENDONUCLEASE XNI"/>
    <property type="match status" value="1"/>
</dbReference>
<dbReference type="InterPro" id="IPR002421">
    <property type="entry name" value="5-3_exonuclease"/>
</dbReference>
<gene>
    <name evidence="5" type="ORF">UFOPK2754_00747</name>
</gene>
<keyword evidence="1" id="KW-0540">Nuclease</keyword>
<evidence type="ECO:0000256" key="3">
    <source>
        <dbReference type="ARBA" id="ARBA00023125"/>
    </source>
</evidence>
<evidence type="ECO:0000256" key="2">
    <source>
        <dbReference type="ARBA" id="ARBA00022801"/>
    </source>
</evidence>
<dbReference type="InterPro" id="IPR020045">
    <property type="entry name" value="DNA_polI_H3TH"/>
</dbReference>
<keyword evidence="3" id="KW-0238">DNA-binding</keyword>
<dbReference type="PANTHER" id="PTHR42646:SF2">
    <property type="entry name" value="5'-3' EXONUCLEASE FAMILY PROTEIN"/>
    <property type="match status" value="1"/>
</dbReference>
<evidence type="ECO:0000256" key="1">
    <source>
        <dbReference type="ARBA" id="ARBA00022722"/>
    </source>
</evidence>
<dbReference type="Gene3D" id="1.10.150.20">
    <property type="entry name" value="5' to 3' exonuclease, C-terminal subdomain"/>
    <property type="match status" value="1"/>
</dbReference>
<dbReference type="InterPro" id="IPR020046">
    <property type="entry name" value="5-3_exonucl_a-hlix_arch_N"/>
</dbReference>
<dbReference type="CDD" id="cd09859">
    <property type="entry name" value="PIN_53EXO"/>
    <property type="match status" value="1"/>
</dbReference>
<keyword evidence="2" id="KW-0378">Hydrolase</keyword>
<evidence type="ECO:0000313" key="5">
    <source>
        <dbReference type="EMBL" id="CAB4735002.1"/>
    </source>
</evidence>
<feature type="domain" description="5'-3' exonuclease" evidence="4">
    <location>
        <begin position="1"/>
        <end position="262"/>
    </location>
</feature>
<dbReference type="SUPFAM" id="SSF47807">
    <property type="entry name" value="5' to 3' exonuclease, C-terminal subdomain"/>
    <property type="match status" value="1"/>
</dbReference>
<dbReference type="InterPro" id="IPR036279">
    <property type="entry name" value="5-3_exonuclease_C_sf"/>
</dbReference>
<dbReference type="InterPro" id="IPR038969">
    <property type="entry name" value="FEN"/>
</dbReference>
<dbReference type="InterPro" id="IPR029060">
    <property type="entry name" value="PIN-like_dom_sf"/>
</dbReference>
<dbReference type="Gene3D" id="3.40.50.1010">
    <property type="entry name" value="5'-nuclease"/>
    <property type="match status" value="1"/>
</dbReference>
<dbReference type="InterPro" id="IPR008918">
    <property type="entry name" value="HhH2"/>
</dbReference>
<dbReference type="SMART" id="SM00279">
    <property type="entry name" value="HhH2"/>
    <property type="match status" value="1"/>
</dbReference>
<dbReference type="GO" id="GO:0017108">
    <property type="term" value="F:5'-flap endonuclease activity"/>
    <property type="evidence" value="ECO:0007669"/>
    <property type="project" value="InterPro"/>
</dbReference>
<dbReference type="GO" id="GO:0008409">
    <property type="term" value="F:5'-3' exonuclease activity"/>
    <property type="evidence" value="ECO:0007669"/>
    <property type="project" value="InterPro"/>
</dbReference>
<protein>
    <submittedName>
        <fullName evidence="5">Unannotated protein</fullName>
    </submittedName>
</protein>